<name>A0A5N6VLN1_9EURO</name>
<sequence length="116" mass="12888">MKRHGRECLRKTHRSGLLRGGVKRPGRILNQMQLRRSSAHGNEGPRDQVFKVIGRRRLLGFGWVSGTASTVVVETWTANNSTAAVLCDDDVCRRITAASIDVEHVQDFGWDSCGGR</sequence>
<dbReference type="EMBL" id="ML738368">
    <property type="protein sequence ID" value="KAE8309331.1"/>
    <property type="molecule type" value="Genomic_DNA"/>
</dbReference>
<protein>
    <submittedName>
        <fullName evidence="1">Uncharacterized protein</fullName>
    </submittedName>
</protein>
<evidence type="ECO:0000313" key="1">
    <source>
        <dbReference type="EMBL" id="KAE8309331.1"/>
    </source>
</evidence>
<accession>A0A5N6VLN1</accession>
<evidence type="ECO:0000313" key="2">
    <source>
        <dbReference type="Proteomes" id="UP000325433"/>
    </source>
</evidence>
<keyword evidence="2" id="KW-1185">Reference proteome</keyword>
<organism evidence="1 2">
    <name type="scientific">Aspergillus transmontanensis</name>
    <dbReference type="NCBI Taxonomy" id="1034304"/>
    <lineage>
        <taxon>Eukaryota</taxon>
        <taxon>Fungi</taxon>
        <taxon>Dikarya</taxon>
        <taxon>Ascomycota</taxon>
        <taxon>Pezizomycotina</taxon>
        <taxon>Eurotiomycetes</taxon>
        <taxon>Eurotiomycetidae</taxon>
        <taxon>Eurotiales</taxon>
        <taxon>Aspergillaceae</taxon>
        <taxon>Aspergillus</taxon>
        <taxon>Aspergillus subgen. Circumdati</taxon>
    </lineage>
</organism>
<gene>
    <name evidence="1" type="ORF">BDV41DRAFT_580530</name>
</gene>
<dbReference type="AlphaFoldDB" id="A0A5N6VLN1"/>
<proteinExistence type="predicted"/>
<reference evidence="2" key="1">
    <citation type="submission" date="2019-04" db="EMBL/GenBank/DDBJ databases">
        <title>Friends and foes A comparative genomics studyof 23 Aspergillus species from section Flavi.</title>
        <authorList>
            <consortium name="DOE Joint Genome Institute"/>
            <person name="Kjaerbolling I."/>
            <person name="Vesth T."/>
            <person name="Frisvad J.C."/>
            <person name="Nybo J.L."/>
            <person name="Theobald S."/>
            <person name="Kildgaard S."/>
            <person name="Isbrandt T."/>
            <person name="Kuo A."/>
            <person name="Sato A."/>
            <person name="Lyhne E.K."/>
            <person name="Kogle M.E."/>
            <person name="Wiebenga A."/>
            <person name="Kun R.S."/>
            <person name="Lubbers R.J."/>
            <person name="Makela M.R."/>
            <person name="Barry K."/>
            <person name="Chovatia M."/>
            <person name="Clum A."/>
            <person name="Daum C."/>
            <person name="Haridas S."/>
            <person name="He G."/>
            <person name="LaButti K."/>
            <person name="Lipzen A."/>
            <person name="Mondo S."/>
            <person name="Riley R."/>
            <person name="Salamov A."/>
            <person name="Simmons B.A."/>
            <person name="Magnuson J.K."/>
            <person name="Henrissat B."/>
            <person name="Mortensen U.H."/>
            <person name="Larsen T.O."/>
            <person name="Devries R.P."/>
            <person name="Grigoriev I.V."/>
            <person name="Machida M."/>
            <person name="Baker S.E."/>
            <person name="Andersen M.R."/>
        </authorList>
    </citation>
    <scope>NUCLEOTIDE SEQUENCE [LARGE SCALE GENOMIC DNA]</scope>
    <source>
        <strain evidence="2">CBS 130015</strain>
    </source>
</reference>
<dbReference type="Proteomes" id="UP000325433">
    <property type="component" value="Unassembled WGS sequence"/>
</dbReference>